<dbReference type="HOGENOM" id="CLU_044614_3_0_1"/>
<dbReference type="Proteomes" id="UP000006352">
    <property type="component" value="Unassembled WGS sequence"/>
</dbReference>
<feature type="transmembrane region" description="Helical" evidence="1">
    <location>
        <begin position="105"/>
        <end position="127"/>
    </location>
</feature>
<dbReference type="RefSeq" id="XP_012179539.1">
    <property type="nucleotide sequence ID" value="XM_012324149.1"/>
</dbReference>
<gene>
    <name evidence="2" type="ORF">FIBRA_02286</name>
</gene>
<evidence type="ECO:0000313" key="2">
    <source>
        <dbReference type="EMBL" id="CCM00256.1"/>
    </source>
</evidence>
<name>J4I8Z2_9APHY</name>
<keyword evidence="1" id="KW-0812">Transmembrane</keyword>
<accession>J4I8Z2</accession>
<dbReference type="AlphaFoldDB" id="J4I8Z2"/>
<dbReference type="GeneID" id="24095167"/>
<feature type="transmembrane region" description="Helical" evidence="1">
    <location>
        <begin position="176"/>
        <end position="196"/>
    </location>
</feature>
<keyword evidence="1" id="KW-1133">Transmembrane helix</keyword>
<keyword evidence="1" id="KW-0472">Membrane</keyword>
<evidence type="ECO:0000256" key="1">
    <source>
        <dbReference type="SAM" id="Phobius"/>
    </source>
</evidence>
<dbReference type="OrthoDB" id="3346544at2759"/>
<feature type="transmembrane region" description="Helical" evidence="1">
    <location>
        <begin position="53"/>
        <end position="74"/>
    </location>
</feature>
<organism evidence="2 3">
    <name type="scientific">Fibroporia radiculosa</name>
    <dbReference type="NCBI Taxonomy" id="599839"/>
    <lineage>
        <taxon>Eukaryota</taxon>
        <taxon>Fungi</taxon>
        <taxon>Dikarya</taxon>
        <taxon>Basidiomycota</taxon>
        <taxon>Agaricomycotina</taxon>
        <taxon>Agaricomycetes</taxon>
        <taxon>Polyporales</taxon>
        <taxon>Fibroporiaceae</taxon>
        <taxon>Fibroporia</taxon>
    </lineage>
</organism>
<feature type="transmembrane region" description="Helical" evidence="1">
    <location>
        <begin position="216"/>
        <end position="238"/>
    </location>
</feature>
<dbReference type="InParanoid" id="J4I8Z2"/>
<sequence>MKQVNIVAANMVTVALESLLYGVFLILSGTYFYLHHQRVTNVALAGPSRSQAYFSLAFLGALGVSMTVSAHWILTVTRFFDAFINFEGGAAPTLFYSDLAQTTEVIKTAFLIATIVMSDLMFVYRLWVVWGYNYYIIVLPSLTVLGLCVSGTGIVYELSQLSIGNTVFVSQAARWITADYSFTFATNIYSSTLIAWRVWRASQASGPYGGGNLRRLLVTVVESAGLYTIYVVFFFAFYEATSNLQYTFVDTLCQIGGIAFMMINVRVALGWAQKAGATTSVSAHSTAFSRRNGENSYIMRPVAVDITRIVHKEDDMGQPVKRLSSELSMPV</sequence>
<reference evidence="2 3" key="1">
    <citation type="journal article" date="2012" name="Appl. Environ. Microbiol.">
        <title>Short-read sequencing for genomic analysis of the brown rot fungus Fibroporia radiculosa.</title>
        <authorList>
            <person name="Tang J.D."/>
            <person name="Perkins A.D."/>
            <person name="Sonstegard T.S."/>
            <person name="Schroeder S.G."/>
            <person name="Burgess S.C."/>
            <person name="Diehl S.V."/>
        </authorList>
    </citation>
    <scope>NUCLEOTIDE SEQUENCE [LARGE SCALE GENOMIC DNA]</scope>
    <source>
        <strain evidence="2 3">TFFH 294</strain>
    </source>
</reference>
<dbReference type="STRING" id="599839.J4I8Z2"/>
<dbReference type="EMBL" id="HE796974">
    <property type="protein sequence ID" value="CCM00256.1"/>
    <property type="molecule type" value="Genomic_DNA"/>
</dbReference>
<evidence type="ECO:0000313" key="3">
    <source>
        <dbReference type="Proteomes" id="UP000006352"/>
    </source>
</evidence>
<feature type="transmembrane region" description="Helical" evidence="1">
    <location>
        <begin position="6"/>
        <end position="33"/>
    </location>
</feature>
<feature type="transmembrane region" description="Helical" evidence="1">
    <location>
        <begin position="134"/>
        <end position="156"/>
    </location>
</feature>
<keyword evidence="3" id="KW-1185">Reference proteome</keyword>
<feature type="transmembrane region" description="Helical" evidence="1">
    <location>
        <begin position="244"/>
        <end position="265"/>
    </location>
</feature>
<proteinExistence type="predicted"/>
<protein>
    <submittedName>
        <fullName evidence="2">Uncharacterized protein</fullName>
    </submittedName>
</protein>